<evidence type="ECO:0000313" key="2">
    <source>
        <dbReference type="Proteomes" id="UP000199671"/>
    </source>
</evidence>
<accession>A0A1G9UEX6</accession>
<evidence type="ECO:0008006" key="3">
    <source>
        <dbReference type="Google" id="ProtNLM"/>
    </source>
</evidence>
<sequence length="233" mass="25012">MTAPHRAHGRKPGVARRTALGAALLGLGGSGAALLAGCVADQEAEKPVLYLYPVTTTDLTVRLDYDGQLTHLYPDAPTSDGRVEWEVTASPDGVLTDSSGRTYPYLFWEGRPRRTLTQDAGTVVAAAEANQFLESLADATGLNDSEATDLITYWAPRIAARERALVTVATEGYATMARYTFSDAAGQEIIPDVVIRLFLVIGPVPNDPVSEQELPVPPRRNGFTVVEWGGTEL</sequence>
<proteinExistence type="predicted"/>
<dbReference type="RefSeq" id="WP_256329062.1">
    <property type="nucleotide sequence ID" value="NZ_FNHU01000004.1"/>
</dbReference>
<protein>
    <recommendedName>
        <fullName evidence="3">Transcriptional initiation protein Tat</fullName>
    </recommendedName>
</protein>
<dbReference type="EMBL" id="FNHU01000004">
    <property type="protein sequence ID" value="SDM58462.1"/>
    <property type="molecule type" value="Genomic_DNA"/>
</dbReference>
<name>A0A1G9UEX6_9ACTO</name>
<evidence type="ECO:0000313" key="1">
    <source>
        <dbReference type="EMBL" id="SDM58462.1"/>
    </source>
</evidence>
<organism evidence="1 2">
    <name type="scientific">Actinomyces ruminicola</name>
    <dbReference type="NCBI Taxonomy" id="332524"/>
    <lineage>
        <taxon>Bacteria</taxon>
        <taxon>Bacillati</taxon>
        <taxon>Actinomycetota</taxon>
        <taxon>Actinomycetes</taxon>
        <taxon>Actinomycetales</taxon>
        <taxon>Actinomycetaceae</taxon>
        <taxon>Actinomyces</taxon>
    </lineage>
</organism>
<dbReference type="Proteomes" id="UP000199671">
    <property type="component" value="Unassembled WGS sequence"/>
</dbReference>
<gene>
    <name evidence="1" type="ORF">SAMN04487766_10473</name>
</gene>
<dbReference type="AlphaFoldDB" id="A0A1G9UEX6"/>
<reference evidence="1 2" key="1">
    <citation type="submission" date="2016-10" db="EMBL/GenBank/DDBJ databases">
        <authorList>
            <person name="de Groot N.N."/>
        </authorList>
    </citation>
    <scope>NUCLEOTIDE SEQUENCE [LARGE SCALE GENOMIC DNA]</scope>
    <source>
        <strain evidence="1 2">KPR-7B</strain>
    </source>
</reference>